<dbReference type="AlphaFoldDB" id="A0A1R3JUP6"/>
<evidence type="ECO:0000313" key="3">
    <source>
        <dbReference type="Proteomes" id="UP000187203"/>
    </source>
</evidence>
<sequence length="110" mass="12100">MRKRNRATPTGEPLTRWMVSGSPVEKMLETKEPRSEERNWMVRRRMMGKRRRPTGLKSSAMASVMASPWSPNRNGAKTTMPTTTASIIPCGGPPCLSGIIVAFGGGFFGM</sequence>
<feature type="compositionally biased region" description="Polar residues" evidence="1">
    <location>
        <begin position="69"/>
        <end position="80"/>
    </location>
</feature>
<evidence type="ECO:0000313" key="2">
    <source>
        <dbReference type="EMBL" id="OMO98510.1"/>
    </source>
</evidence>
<comment type="caution">
    <text evidence="2">The sequence shown here is derived from an EMBL/GenBank/DDBJ whole genome shotgun (WGS) entry which is preliminary data.</text>
</comment>
<feature type="compositionally biased region" description="Basic residues" evidence="1">
    <location>
        <begin position="41"/>
        <end position="54"/>
    </location>
</feature>
<evidence type="ECO:0000256" key="1">
    <source>
        <dbReference type="SAM" id="MobiDB-lite"/>
    </source>
</evidence>
<dbReference type="EMBL" id="AWUE01015332">
    <property type="protein sequence ID" value="OMO98510.1"/>
    <property type="molecule type" value="Genomic_DNA"/>
</dbReference>
<accession>A0A1R3JUP6</accession>
<name>A0A1R3JUP6_9ROSI</name>
<protein>
    <submittedName>
        <fullName evidence="2">Uncharacterized protein</fullName>
    </submittedName>
</protein>
<dbReference type="OrthoDB" id="1657550at2759"/>
<feature type="region of interest" description="Disordered" evidence="1">
    <location>
        <begin position="1"/>
        <end position="80"/>
    </location>
</feature>
<proteinExistence type="predicted"/>
<gene>
    <name evidence="2" type="ORF">COLO4_13848</name>
</gene>
<dbReference type="Proteomes" id="UP000187203">
    <property type="component" value="Unassembled WGS sequence"/>
</dbReference>
<keyword evidence="3" id="KW-1185">Reference proteome</keyword>
<reference evidence="3" key="1">
    <citation type="submission" date="2013-09" db="EMBL/GenBank/DDBJ databases">
        <title>Corchorus olitorius genome sequencing.</title>
        <authorList>
            <person name="Alam M."/>
            <person name="Haque M.S."/>
            <person name="Islam M.S."/>
            <person name="Emdad E.M."/>
            <person name="Islam M.M."/>
            <person name="Ahmed B."/>
            <person name="Halim A."/>
            <person name="Hossen Q.M.M."/>
            <person name="Hossain M.Z."/>
            <person name="Ahmed R."/>
            <person name="Khan M.M."/>
            <person name="Islam R."/>
            <person name="Rashid M.M."/>
            <person name="Khan S.A."/>
            <person name="Rahman M.S."/>
            <person name="Alam M."/>
            <person name="Yahiya A.S."/>
            <person name="Khan M.S."/>
            <person name="Azam M.S."/>
            <person name="Haque T."/>
            <person name="Lashkar M.Z.H."/>
            <person name="Akhand A.I."/>
            <person name="Morshed G."/>
            <person name="Roy S."/>
            <person name="Uddin K.S."/>
            <person name="Rabeya T."/>
            <person name="Hossain A.S."/>
            <person name="Chowdhury A."/>
            <person name="Snigdha A.R."/>
            <person name="Mortoza M.S."/>
            <person name="Matin S.A."/>
            <person name="Hoque S.M.E."/>
            <person name="Islam M.K."/>
            <person name="Roy D.K."/>
            <person name="Haider R."/>
            <person name="Moosa M.M."/>
            <person name="Elias S.M."/>
            <person name="Hasan A.M."/>
            <person name="Jahan S."/>
            <person name="Shafiuddin M."/>
            <person name="Mahmood N."/>
            <person name="Shommy N.S."/>
        </authorList>
    </citation>
    <scope>NUCLEOTIDE SEQUENCE [LARGE SCALE GENOMIC DNA]</scope>
    <source>
        <strain evidence="3">cv. O-4</strain>
    </source>
</reference>
<feature type="compositionally biased region" description="Basic and acidic residues" evidence="1">
    <location>
        <begin position="26"/>
        <end position="40"/>
    </location>
</feature>
<organism evidence="2 3">
    <name type="scientific">Corchorus olitorius</name>
    <dbReference type="NCBI Taxonomy" id="93759"/>
    <lineage>
        <taxon>Eukaryota</taxon>
        <taxon>Viridiplantae</taxon>
        <taxon>Streptophyta</taxon>
        <taxon>Embryophyta</taxon>
        <taxon>Tracheophyta</taxon>
        <taxon>Spermatophyta</taxon>
        <taxon>Magnoliopsida</taxon>
        <taxon>eudicotyledons</taxon>
        <taxon>Gunneridae</taxon>
        <taxon>Pentapetalae</taxon>
        <taxon>rosids</taxon>
        <taxon>malvids</taxon>
        <taxon>Malvales</taxon>
        <taxon>Malvaceae</taxon>
        <taxon>Grewioideae</taxon>
        <taxon>Apeibeae</taxon>
        <taxon>Corchorus</taxon>
    </lineage>
</organism>